<feature type="transmembrane region" description="Helical" evidence="13">
    <location>
        <begin position="51"/>
        <end position="74"/>
    </location>
</feature>
<dbReference type="GO" id="GO:0008237">
    <property type="term" value="F:metallopeptidase activity"/>
    <property type="evidence" value="ECO:0007669"/>
    <property type="project" value="UniProtKB-KW"/>
</dbReference>
<sequence length="220" mass="24148">MSNYALIPLQIFSLLYAIVIHESAHGYAAFKMGDKTAYYEGRLTLNPIKHIDPFGTIMVPGLLILLGAPFVVGWAKPVPVNPANFRDYKKGELLVSLAGPGANLASAIVFTILYHLITPASSLPTTSVALFLFMLLLINIVLCAFNLLPIPPLDGSHVLQILLPERWARKFRNMSQYGFIIVIGLIMLGAVGMYLRFVMFFYSLLSGLPLTQILGYAFGG</sequence>
<keyword evidence="12 13" id="KW-0472">Membrane</keyword>
<feature type="transmembrane region" description="Helical" evidence="13">
    <location>
        <begin position="177"/>
        <end position="195"/>
    </location>
</feature>
<comment type="similarity">
    <text evidence="3">Belongs to the peptidase M50B family.</text>
</comment>
<dbReference type="AlphaFoldDB" id="A0A5D0MGQ2"/>
<dbReference type="Pfam" id="PF02163">
    <property type="entry name" value="Peptidase_M50"/>
    <property type="match status" value="1"/>
</dbReference>
<dbReference type="InterPro" id="IPR052348">
    <property type="entry name" value="Metallopeptidase_M50B"/>
</dbReference>
<dbReference type="GO" id="GO:0005886">
    <property type="term" value="C:plasma membrane"/>
    <property type="evidence" value="ECO:0007669"/>
    <property type="project" value="UniProtKB-SubCell"/>
</dbReference>
<keyword evidence="9" id="KW-0862">Zinc</keyword>
<keyword evidence="5 15" id="KW-0645">Protease</keyword>
<evidence type="ECO:0000256" key="12">
    <source>
        <dbReference type="ARBA" id="ARBA00023136"/>
    </source>
</evidence>
<keyword evidence="10 13" id="KW-1133">Transmembrane helix</keyword>
<dbReference type="PANTHER" id="PTHR35864:SF1">
    <property type="entry name" value="ZINC METALLOPROTEASE YWHC-RELATED"/>
    <property type="match status" value="1"/>
</dbReference>
<accession>A0A5D0MGQ2</accession>
<gene>
    <name evidence="15" type="ORF">FXF47_07795</name>
</gene>
<evidence type="ECO:0000259" key="14">
    <source>
        <dbReference type="Pfam" id="PF02163"/>
    </source>
</evidence>
<evidence type="ECO:0000256" key="8">
    <source>
        <dbReference type="ARBA" id="ARBA00022801"/>
    </source>
</evidence>
<evidence type="ECO:0000256" key="1">
    <source>
        <dbReference type="ARBA" id="ARBA00001947"/>
    </source>
</evidence>
<evidence type="ECO:0000256" key="6">
    <source>
        <dbReference type="ARBA" id="ARBA00022692"/>
    </source>
</evidence>
<dbReference type="CDD" id="cd06158">
    <property type="entry name" value="S2P-M50_like_1"/>
    <property type="match status" value="1"/>
</dbReference>
<keyword evidence="16" id="KW-1185">Reference proteome</keyword>
<evidence type="ECO:0000313" key="15">
    <source>
        <dbReference type="EMBL" id="TYB30671.1"/>
    </source>
</evidence>
<dbReference type="Proteomes" id="UP000324143">
    <property type="component" value="Unassembled WGS sequence"/>
</dbReference>
<evidence type="ECO:0000256" key="2">
    <source>
        <dbReference type="ARBA" id="ARBA00004651"/>
    </source>
</evidence>
<dbReference type="InterPro" id="IPR044537">
    <property type="entry name" value="Rip2-like"/>
</dbReference>
<evidence type="ECO:0000256" key="5">
    <source>
        <dbReference type="ARBA" id="ARBA00022670"/>
    </source>
</evidence>
<dbReference type="PANTHER" id="PTHR35864">
    <property type="entry name" value="ZINC METALLOPROTEASE MJ0611-RELATED"/>
    <property type="match status" value="1"/>
</dbReference>
<proteinExistence type="inferred from homology"/>
<comment type="caution">
    <text evidence="15">The sequence shown here is derived from an EMBL/GenBank/DDBJ whole genome shotgun (WGS) entry which is preliminary data.</text>
</comment>
<evidence type="ECO:0000256" key="13">
    <source>
        <dbReference type="SAM" id="Phobius"/>
    </source>
</evidence>
<name>A0A5D0MGQ2_9BACT</name>
<reference evidence="15" key="1">
    <citation type="submission" date="2019-08" db="EMBL/GenBank/DDBJ databases">
        <title>Genomic characterization of a novel candidate phylum (ARYD3) from a high temperature, high salinity tertiary oil reservoir in north central Oklahoma, USA.</title>
        <authorList>
            <person name="Youssef N.H."/>
            <person name="Yadav A."/>
            <person name="Elshahed M.S."/>
        </authorList>
    </citation>
    <scope>NUCLEOTIDE SEQUENCE [LARGE SCALE GENOMIC DNA]</scope>
    <source>
        <strain evidence="15">ARYD3</strain>
    </source>
</reference>
<dbReference type="GO" id="GO:0006508">
    <property type="term" value="P:proteolysis"/>
    <property type="evidence" value="ECO:0007669"/>
    <property type="project" value="UniProtKB-KW"/>
</dbReference>
<dbReference type="EMBL" id="VSIX01000089">
    <property type="protein sequence ID" value="TYB30671.1"/>
    <property type="molecule type" value="Genomic_DNA"/>
</dbReference>
<dbReference type="GO" id="GO:0046872">
    <property type="term" value="F:metal ion binding"/>
    <property type="evidence" value="ECO:0007669"/>
    <property type="project" value="UniProtKB-KW"/>
</dbReference>
<feature type="domain" description="Peptidase M50" evidence="14">
    <location>
        <begin position="124"/>
        <end position="187"/>
    </location>
</feature>
<keyword evidence="4" id="KW-1003">Cell membrane</keyword>
<evidence type="ECO:0000256" key="10">
    <source>
        <dbReference type="ARBA" id="ARBA00022989"/>
    </source>
</evidence>
<keyword evidence="7" id="KW-0479">Metal-binding</keyword>
<feature type="transmembrane region" description="Helical" evidence="13">
    <location>
        <begin position="6"/>
        <end position="30"/>
    </location>
</feature>
<evidence type="ECO:0000313" key="16">
    <source>
        <dbReference type="Proteomes" id="UP000324143"/>
    </source>
</evidence>
<protein>
    <submittedName>
        <fullName evidence="15">Site-2 protease family protein</fullName>
    </submittedName>
</protein>
<evidence type="ECO:0000256" key="7">
    <source>
        <dbReference type="ARBA" id="ARBA00022723"/>
    </source>
</evidence>
<keyword evidence="11" id="KW-0482">Metalloprotease</keyword>
<comment type="subcellular location">
    <subcellularLocation>
        <location evidence="2">Cell membrane</location>
        <topology evidence="2">Multi-pass membrane protein</topology>
    </subcellularLocation>
</comment>
<evidence type="ECO:0000256" key="4">
    <source>
        <dbReference type="ARBA" id="ARBA00022475"/>
    </source>
</evidence>
<feature type="transmembrane region" description="Helical" evidence="13">
    <location>
        <begin position="128"/>
        <end position="148"/>
    </location>
</feature>
<keyword evidence="6 13" id="KW-0812">Transmembrane</keyword>
<organism evidence="15 16">
    <name type="scientific">Candidatus Mcinerneyibacterium aminivorans</name>
    <dbReference type="NCBI Taxonomy" id="2703815"/>
    <lineage>
        <taxon>Bacteria</taxon>
        <taxon>Candidatus Macinerneyibacteriota</taxon>
        <taxon>Candidatus Mcinerneyibacteria</taxon>
        <taxon>Candidatus Mcinerneyibacteriales</taxon>
        <taxon>Candidatus Mcinerneyibacteriaceae</taxon>
        <taxon>Candidatus Mcinerneyibacterium</taxon>
    </lineage>
</organism>
<dbReference type="InterPro" id="IPR008915">
    <property type="entry name" value="Peptidase_M50"/>
</dbReference>
<evidence type="ECO:0000256" key="3">
    <source>
        <dbReference type="ARBA" id="ARBA00007931"/>
    </source>
</evidence>
<comment type="cofactor">
    <cofactor evidence="1">
        <name>Zn(2+)</name>
        <dbReference type="ChEBI" id="CHEBI:29105"/>
    </cofactor>
</comment>
<evidence type="ECO:0000256" key="11">
    <source>
        <dbReference type="ARBA" id="ARBA00023049"/>
    </source>
</evidence>
<keyword evidence="8" id="KW-0378">Hydrolase</keyword>
<feature type="transmembrane region" description="Helical" evidence="13">
    <location>
        <begin position="94"/>
        <end position="116"/>
    </location>
</feature>
<evidence type="ECO:0000256" key="9">
    <source>
        <dbReference type="ARBA" id="ARBA00022833"/>
    </source>
</evidence>